<evidence type="ECO:0000313" key="3">
    <source>
        <dbReference type="Proteomes" id="UP000231279"/>
    </source>
</evidence>
<keyword evidence="3" id="KW-1185">Reference proteome</keyword>
<dbReference type="AlphaFoldDB" id="A0A2G9HD75"/>
<organism evidence="2 3">
    <name type="scientific">Handroanthus impetiginosus</name>
    <dbReference type="NCBI Taxonomy" id="429701"/>
    <lineage>
        <taxon>Eukaryota</taxon>
        <taxon>Viridiplantae</taxon>
        <taxon>Streptophyta</taxon>
        <taxon>Embryophyta</taxon>
        <taxon>Tracheophyta</taxon>
        <taxon>Spermatophyta</taxon>
        <taxon>Magnoliopsida</taxon>
        <taxon>eudicotyledons</taxon>
        <taxon>Gunneridae</taxon>
        <taxon>Pentapetalae</taxon>
        <taxon>asterids</taxon>
        <taxon>lamiids</taxon>
        <taxon>Lamiales</taxon>
        <taxon>Bignoniaceae</taxon>
        <taxon>Crescentiina</taxon>
        <taxon>Tabebuia alliance</taxon>
        <taxon>Handroanthus</taxon>
    </lineage>
</organism>
<dbReference type="Proteomes" id="UP000231279">
    <property type="component" value="Unassembled WGS sequence"/>
</dbReference>
<feature type="region of interest" description="Disordered" evidence="1">
    <location>
        <begin position="72"/>
        <end position="91"/>
    </location>
</feature>
<gene>
    <name evidence="2" type="ORF">CDL12_11946</name>
</gene>
<reference evidence="3" key="1">
    <citation type="journal article" date="2018" name="Gigascience">
        <title>Genome assembly of the Pink Ipe (Handroanthus impetiginosus, Bignoniaceae), a highly valued, ecologically keystone Neotropical timber forest tree.</title>
        <authorList>
            <person name="Silva-Junior O.B."/>
            <person name="Grattapaglia D."/>
            <person name="Novaes E."/>
            <person name="Collevatti R.G."/>
        </authorList>
    </citation>
    <scope>NUCLEOTIDE SEQUENCE [LARGE SCALE GENOMIC DNA]</scope>
    <source>
        <strain evidence="3">cv. UFG-1</strain>
    </source>
</reference>
<protein>
    <submittedName>
        <fullName evidence="2">Uncharacterized protein</fullName>
    </submittedName>
</protein>
<evidence type="ECO:0000256" key="1">
    <source>
        <dbReference type="SAM" id="MobiDB-lite"/>
    </source>
</evidence>
<name>A0A2G9HD75_9LAMI</name>
<evidence type="ECO:0000313" key="2">
    <source>
        <dbReference type="EMBL" id="PIN15413.1"/>
    </source>
</evidence>
<feature type="region of interest" description="Disordered" evidence="1">
    <location>
        <begin position="14"/>
        <end position="55"/>
    </location>
</feature>
<sequence>MWKICFCFKARNRNSDEEAVKSSSSSSSKRGIGKDTTGVASSAGRHDGEAAVDAGGSATSAVAMVGAAHYTSEVGGSGCGSSHGGGGDGGG</sequence>
<comment type="caution">
    <text evidence="2">The sequence shown here is derived from an EMBL/GenBank/DDBJ whole genome shotgun (WGS) entry which is preliminary data.</text>
</comment>
<feature type="compositionally biased region" description="Gly residues" evidence="1">
    <location>
        <begin position="75"/>
        <end position="91"/>
    </location>
</feature>
<accession>A0A2G9HD75</accession>
<dbReference type="EMBL" id="NKXS01002073">
    <property type="protein sequence ID" value="PIN15413.1"/>
    <property type="molecule type" value="Genomic_DNA"/>
</dbReference>
<proteinExistence type="predicted"/>